<name>A0A4Y8ZVC8_9SPHN</name>
<comment type="caution">
    <text evidence="2">The sequence shown here is derived from an EMBL/GenBank/DDBJ whole genome shotgun (WGS) entry which is preliminary data.</text>
</comment>
<evidence type="ECO:0000313" key="3">
    <source>
        <dbReference type="Proteomes" id="UP000298213"/>
    </source>
</evidence>
<protein>
    <submittedName>
        <fullName evidence="2">Uncharacterized protein</fullName>
    </submittedName>
</protein>
<evidence type="ECO:0000256" key="1">
    <source>
        <dbReference type="SAM" id="Phobius"/>
    </source>
</evidence>
<feature type="transmembrane region" description="Helical" evidence="1">
    <location>
        <begin position="250"/>
        <end position="267"/>
    </location>
</feature>
<dbReference type="RefSeq" id="WP_135086194.1">
    <property type="nucleotide sequence ID" value="NZ_SPDV01000016.1"/>
</dbReference>
<dbReference type="AlphaFoldDB" id="A0A4Y8ZVC8"/>
<dbReference type="OrthoDB" id="7568178at2"/>
<keyword evidence="3" id="KW-1185">Reference proteome</keyword>
<accession>A0A4Y8ZVC8</accession>
<evidence type="ECO:0000313" key="2">
    <source>
        <dbReference type="EMBL" id="TFI58406.1"/>
    </source>
</evidence>
<organism evidence="2 3">
    <name type="scientific">Sphingomonas parva</name>
    <dbReference type="NCBI Taxonomy" id="2555898"/>
    <lineage>
        <taxon>Bacteria</taxon>
        <taxon>Pseudomonadati</taxon>
        <taxon>Pseudomonadota</taxon>
        <taxon>Alphaproteobacteria</taxon>
        <taxon>Sphingomonadales</taxon>
        <taxon>Sphingomonadaceae</taxon>
        <taxon>Sphingomonas</taxon>
    </lineage>
</organism>
<sequence>MSDDVEPVTKIKRRIPRGIWFDDAAEALVTERELVALLQSRNGHLTVLTTWNGEALRFRNVEEAPWLDPETAEWALFAALDGIPLLADDRYSFYSTEIVLIEDGASGAVLFTRRSATNEFEYDSAAVPQGALFVAADEPLLIYPSLRAAERALEAIDVENGVYPAAYGPNGEPYGIGTDGQRVVIERTGQSDKPDELKALLLRYLHANGSAPSETTSLGALTTEVWRIESAFWREHDPYRERPGSRIPSWGRMAIVAGFAVFLYLVFL</sequence>
<proteinExistence type="predicted"/>
<dbReference type="EMBL" id="SPDV01000016">
    <property type="protein sequence ID" value="TFI58406.1"/>
    <property type="molecule type" value="Genomic_DNA"/>
</dbReference>
<keyword evidence="1" id="KW-1133">Transmembrane helix</keyword>
<dbReference type="Proteomes" id="UP000298213">
    <property type="component" value="Unassembled WGS sequence"/>
</dbReference>
<gene>
    <name evidence="2" type="ORF">E2493_09725</name>
</gene>
<keyword evidence="1" id="KW-0812">Transmembrane</keyword>
<reference evidence="2 3" key="1">
    <citation type="submission" date="2019-03" db="EMBL/GenBank/DDBJ databases">
        <title>Genome sequence of Sphingomonas sp. 17J27-24.</title>
        <authorList>
            <person name="Kim M."/>
            <person name="Maeng S."/>
            <person name="Sathiyaraj S."/>
        </authorList>
    </citation>
    <scope>NUCLEOTIDE SEQUENCE [LARGE SCALE GENOMIC DNA]</scope>
    <source>
        <strain evidence="2 3">17J27-24</strain>
    </source>
</reference>
<keyword evidence="1" id="KW-0472">Membrane</keyword>